<dbReference type="HOGENOM" id="CLU_042378_2_0_4"/>
<name>F2LR66_BURGS</name>
<reference evidence="4 5" key="1">
    <citation type="journal article" date="2011" name="J. Bacteriol.">
        <title>Complete genome sequence of Burkholderia gladioli BSR3.</title>
        <authorList>
            <person name="Seo Y.S."/>
            <person name="Lim J."/>
            <person name="Choi B.S."/>
            <person name="Kim H."/>
            <person name="Goo E."/>
            <person name="Lee B."/>
            <person name="Lim J.S."/>
            <person name="Choi I.Y."/>
            <person name="Moon J.S."/>
            <person name="Kim J."/>
            <person name="Hwang I."/>
        </authorList>
    </citation>
    <scope>NUCLEOTIDE SEQUENCE [LARGE SCALE GENOMIC DNA]</scope>
    <source>
        <strain evidence="4 5">BSR3</strain>
    </source>
</reference>
<dbReference type="KEGG" id="bgd:bgla_2g28970"/>
<dbReference type="PANTHER" id="PTHR34596:SF2">
    <property type="entry name" value="CHITOPORIN"/>
    <property type="match status" value="1"/>
</dbReference>
<keyword evidence="3" id="KW-0732">Signal</keyword>
<dbReference type="InterPro" id="IPR023614">
    <property type="entry name" value="Porin_dom_sf"/>
</dbReference>
<keyword evidence="2" id="KW-0813">Transport</keyword>
<evidence type="ECO:0000256" key="2">
    <source>
        <dbReference type="ARBA" id="ARBA00022448"/>
    </source>
</evidence>
<dbReference type="EMBL" id="CP002600">
    <property type="protein sequence ID" value="AEA65312.1"/>
    <property type="molecule type" value="Genomic_DNA"/>
</dbReference>
<accession>F2LR66</accession>
<evidence type="ECO:0000313" key="5">
    <source>
        <dbReference type="Proteomes" id="UP000008316"/>
    </source>
</evidence>
<comment type="similarity">
    <text evidence="1">Belongs to the outer membrane porin (Opr) (TC 1.B.25) family.</text>
</comment>
<dbReference type="PANTHER" id="PTHR34596">
    <property type="entry name" value="CHITOPORIN"/>
    <property type="match status" value="1"/>
</dbReference>
<dbReference type="eggNOG" id="ENOG502ZRJ0">
    <property type="taxonomic scope" value="Bacteria"/>
</dbReference>
<gene>
    <name evidence="4" type="ordered locus">bgla_2g28970</name>
</gene>
<evidence type="ECO:0000313" key="4">
    <source>
        <dbReference type="EMBL" id="AEA65312.1"/>
    </source>
</evidence>
<protein>
    <submittedName>
        <fullName evidence="4">Outer membrane porin, OprD family protein</fullName>
    </submittedName>
</protein>
<sequence>MLSRDAVARVRGGARQTYLRENESMNQTTSTTSRTSSTRRFALALPVLAGISAAPAFADEPPEVPAGISRDAAQPATTPNAVINAEANQAPSPTPNVDLSAQAKSQGFIKDSHLELMFRNYSDVLDAKEGPHRHAWIQALMANYESGYTQGPIGFGVDASVYAAFKLDGGAGAGNMVHVAKGGGGSNQLAWAYPGIYDVKARISNTVVKYGLQIVDNPFMEPHDNRALPPTFLGATIVSNEFKNVMLEGGSFTKTDARGRSTLINLTSQYGGTRIDRLSYVGGTWDYLPTGSVALYANQAENVWNQYYASVRQSFGSPSSVKWTGFGNVYSTHDTGDARQGYINNNAYSLSLAAQHGPHELLLGFQQVLGDQFFDYLNETNGIFLTNSMDVDYNAPHEKSLQLRYTFYGKDGGLPGFKAMVWGLTGWGADGSVGAANDPSHSGIYWKDGQPVQGRHHEFGFIPSYTIQGGRFKDTKITFIAMWHVGSAHYSDSTNQEYRLVVNLPVTVF</sequence>
<dbReference type="AlphaFoldDB" id="F2LR66"/>
<organism evidence="4 5">
    <name type="scientific">Burkholderia gladioli (strain BSR3)</name>
    <dbReference type="NCBI Taxonomy" id="999541"/>
    <lineage>
        <taxon>Bacteria</taxon>
        <taxon>Pseudomonadati</taxon>
        <taxon>Pseudomonadota</taxon>
        <taxon>Betaproteobacteria</taxon>
        <taxon>Burkholderiales</taxon>
        <taxon>Burkholderiaceae</taxon>
        <taxon>Burkholderia</taxon>
    </lineage>
</organism>
<dbReference type="Proteomes" id="UP000008316">
    <property type="component" value="Chromosome 2"/>
</dbReference>
<keyword evidence="5" id="KW-1185">Reference proteome</keyword>
<dbReference type="InterPro" id="IPR005318">
    <property type="entry name" value="OM_porin_bac"/>
</dbReference>
<evidence type="ECO:0000256" key="3">
    <source>
        <dbReference type="ARBA" id="ARBA00022729"/>
    </source>
</evidence>
<dbReference type="STRING" id="999541.bgla_2g28970"/>
<evidence type="ECO:0000256" key="1">
    <source>
        <dbReference type="ARBA" id="ARBA00009075"/>
    </source>
</evidence>
<dbReference type="Pfam" id="PF03573">
    <property type="entry name" value="OprD"/>
    <property type="match status" value="1"/>
</dbReference>
<dbReference type="Gene3D" id="2.40.160.10">
    <property type="entry name" value="Porin"/>
    <property type="match status" value="1"/>
</dbReference>
<dbReference type="GO" id="GO:0016020">
    <property type="term" value="C:membrane"/>
    <property type="evidence" value="ECO:0007669"/>
    <property type="project" value="InterPro"/>
</dbReference>
<dbReference type="GO" id="GO:0015288">
    <property type="term" value="F:porin activity"/>
    <property type="evidence" value="ECO:0007669"/>
    <property type="project" value="TreeGrafter"/>
</dbReference>
<proteinExistence type="inferred from homology"/>